<proteinExistence type="predicted"/>
<evidence type="ECO:0000313" key="2">
    <source>
        <dbReference type="Proteomes" id="UP000229561"/>
    </source>
</evidence>
<dbReference type="EMBL" id="PFGY01000016">
    <property type="protein sequence ID" value="PIW76581.1"/>
    <property type="molecule type" value="Genomic_DNA"/>
</dbReference>
<dbReference type="Proteomes" id="UP000229561">
    <property type="component" value="Unassembled WGS sequence"/>
</dbReference>
<comment type="caution">
    <text evidence="1">The sequence shown here is derived from an EMBL/GenBank/DDBJ whole genome shotgun (WGS) entry which is preliminary data.</text>
</comment>
<dbReference type="AlphaFoldDB" id="A0A2M7IJC0"/>
<name>A0A2M7IJC0_9BACT</name>
<protein>
    <submittedName>
        <fullName evidence="1">Uncharacterized protein</fullName>
    </submittedName>
</protein>
<organism evidence="1 2">
    <name type="scientific">Candidatus Portnoybacteria bacterium CG_4_8_14_3_um_filter_40_10</name>
    <dbReference type="NCBI Taxonomy" id="1974801"/>
    <lineage>
        <taxon>Bacteria</taxon>
        <taxon>Candidatus Portnoyibacteriota</taxon>
    </lineage>
</organism>
<sequence length="92" mass="10399">MFYGAGLKPPEIITLFYIITKIFYSVARPVDNLKNAPHGAGRFYQHWQKGARYRFKQKSTPHPAGRLGKMHCNPNPCCACRQTGQILGSLFS</sequence>
<evidence type="ECO:0000313" key="1">
    <source>
        <dbReference type="EMBL" id="PIW76581.1"/>
    </source>
</evidence>
<reference evidence="2" key="1">
    <citation type="submission" date="2017-09" db="EMBL/GenBank/DDBJ databases">
        <title>Depth-based differentiation of microbial function through sediment-hosted aquifers and enrichment of novel symbionts in the deep terrestrial subsurface.</title>
        <authorList>
            <person name="Probst A.J."/>
            <person name="Ladd B."/>
            <person name="Jarett J.K."/>
            <person name="Geller-Mcgrath D.E."/>
            <person name="Sieber C.M.K."/>
            <person name="Emerson J.B."/>
            <person name="Anantharaman K."/>
            <person name="Thomas B.C."/>
            <person name="Malmstrom R."/>
            <person name="Stieglmeier M."/>
            <person name="Klingl A."/>
            <person name="Woyke T."/>
            <person name="Ryan C.M."/>
            <person name="Banfield J.F."/>
        </authorList>
    </citation>
    <scope>NUCLEOTIDE SEQUENCE [LARGE SCALE GENOMIC DNA]</scope>
</reference>
<gene>
    <name evidence="1" type="ORF">CO001_00565</name>
</gene>
<accession>A0A2M7IJC0</accession>